<dbReference type="InterPro" id="IPR023393">
    <property type="entry name" value="START-like_dom_sf"/>
</dbReference>
<sequence>MSVSSVLVHTSCTTRRMMLLLLLFVLTPQSSHALTSPVDPQYLERKVEELFVNAKQMPLVLSRAYKGNNGDDKPTTIHVRTSFDGDTMVSVAEACHPDHDPDEFVEFLENFGAAFPQVNPMARNVQHLEGDAQSCQGVKSVLEFPFPLRNRIMLHWKYLRLHRGCSSPKQQKQQQQHEHMLILSEQGNQELLQKHYTPSEQKDYVLARTFLCVYWIKPLRCPQTGNIRGSSIQYAFSGDTGGNIPAWVQNQVGPKTALDSVQGLLDYVGRNQNKKQAASAGNKDH</sequence>
<comment type="caution">
    <text evidence="2">The sequence shown here is derived from an EMBL/GenBank/DDBJ whole genome shotgun (WGS) entry which is preliminary data.</text>
</comment>
<reference evidence="2" key="1">
    <citation type="submission" date="2020-06" db="EMBL/GenBank/DDBJ databases">
        <authorList>
            <consortium name="Plant Systems Biology data submission"/>
        </authorList>
    </citation>
    <scope>NUCLEOTIDE SEQUENCE</scope>
    <source>
        <strain evidence="2">D6</strain>
    </source>
</reference>
<feature type="signal peptide" evidence="1">
    <location>
        <begin position="1"/>
        <end position="33"/>
    </location>
</feature>
<keyword evidence="1" id="KW-0732">Signal</keyword>
<evidence type="ECO:0000256" key="1">
    <source>
        <dbReference type="SAM" id="SignalP"/>
    </source>
</evidence>
<feature type="chain" id="PRO_5040408743" evidence="1">
    <location>
        <begin position="34"/>
        <end position="285"/>
    </location>
</feature>
<name>A0A9N8HV75_9STRA</name>
<accession>A0A9N8HV75</accession>
<dbReference type="SUPFAM" id="SSF55961">
    <property type="entry name" value="Bet v1-like"/>
    <property type="match status" value="1"/>
</dbReference>
<organism evidence="2 3">
    <name type="scientific">Seminavis robusta</name>
    <dbReference type="NCBI Taxonomy" id="568900"/>
    <lineage>
        <taxon>Eukaryota</taxon>
        <taxon>Sar</taxon>
        <taxon>Stramenopiles</taxon>
        <taxon>Ochrophyta</taxon>
        <taxon>Bacillariophyta</taxon>
        <taxon>Bacillariophyceae</taxon>
        <taxon>Bacillariophycidae</taxon>
        <taxon>Naviculales</taxon>
        <taxon>Naviculaceae</taxon>
        <taxon>Seminavis</taxon>
    </lineage>
</organism>
<evidence type="ECO:0000313" key="2">
    <source>
        <dbReference type="EMBL" id="CAB9525970.1"/>
    </source>
</evidence>
<keyword evidence="3" id="KW-1185">Reference proteome</keyword>
<dbReference type="AlphaFoldDB" id="A0A9N8HV75"/>
<dbReference type="EMBL" id="CAICTM010001754">
    <property type="protein sequence ID" value="CAB9525970.1"/>
    <property type="molecule type" value="Genomic_DNA"/>
</dbReference>
<evidence type="ECO:0000313" key="3">
    <source>
        <dbReference type="Proteomes" id="UP001153069"/>
    </source>
</evidence>
<dbReference type="Gene3D" id="3.30.530.20">
    <property type="match status" value="1"/>
</dbReference>
<proteinExistence type="predicted"/>
<dbReference type="Proteomes" id="UP001153069">
    <property type="component" value="Unassembled WGS sequence"/>
</dbReference>
<protein>
    <submittedName>
        <fullName evidence="2">Uncharacterized protein</fullName>
    </submittedName>
</protein>
<gene>
    <name evidence="2" type="ORF">SEMRO_1756_G295650.1</name>
</gene>